<evidence type="ECO:0000313" key="2">
    <source>
        <dbReference type="Proteomes" id="UP000324222"/>
    </source>
</evidence>
<dbReference type="Proteomes" id="UP000324222">
    <property type="component" value="Unassembled WGS sequence"/>
</dbReference>
<reference evidence="1 2" key="1">
    <citation type="submission" date="2019-05" db="EMBL/GenBank/DDBJ databases">
        <title>Another draft genome of Portunus trituberculatus and its Hox gene families provides insights of decapod evolution.</title>
        <authorList>
            <person name="Jeong J.-H."/>
            <person name="Song I."/>
            <person name="Kim S."/>
            <person name="Choi T."/>
            <person name="Kim D."/>
            <person name="Ryu S."/>
            <person name="Kim W."/>
        </authorList>
    </citation>
    <scope>NUCLEOTIDE SEQUENCE [LARGE SCALE GENOMIC DNA]</scope>
    <source>
        <tissue evidence="1">Muscle</tissue>
    </source>
</reference>
<proteinExistence type="predicted"/>
<evidence type="ECO:0000313" key="1">
    <source>
        <dbReference type="EMBL" id="MPC48536.1"/>
    </source>
</evidence>
<keyword evidence="2" id="KW-1185">Reference proteome</keyword>
<sequence length="81" mass="8736">MPSCLALRPGGSSERRVMDQPDSCLKDLNPNGLAIAASLGVVTPETCSRSECSVITRVQPILPCFFPLELARSREAVLKVH</sequence>
<comment type="caution">
    <text evidence="1">The sequence shown here is derived from an EMBL/GenBank/DDBJ whole genome shotgun (WGS) entry which is preliminary data.</text>
</comment>
<protein>
    <submittedName>
        <fullName evidence="1">Uncharacterized protein</fullName>
    </submittedName>
</protein>
<organism evidence="1 2">
    <name type="scientific">Portunus trituberculatus</name>
    <name type="common">Swimming crab</name>
    <name type="synonym">Neptunus trituberculatus</name>
    <dbReference type="NCBI Taxonomy" id="210409"/>
    <lineage>
        <taxon>Eukaryota</taxon>
        <taxon>Metazoa</taxon>
        <taxon>Ecdysozoa</taxon>
        <taxon>Arthropoda</taxon>
        <taxon>Crustacea</taxon>
        <taxon>Multicrustacea</taxon>
        <taxon>Malacostraca</taxon>
        <taxon>Eumalacostraca</taxon>
        <taxon>Eucarida</taxon>
        <taxon>Decapoda</taxon>
        <taxon>Pleocyemata</taxon>
        <taxon>Brachyura</taxon>
        <taxon>Eubrachyura</taxon>
        <taxon>Portunoidea</taxon>
        <taxon>Portunidae</taxon>
        <taxon>Portuninae</taxon>
        <taxon>Portunus</taxon>
    </lineage>
</organism>
<dbReference type="EMBL" id="VSRR010008339">
    <property type="protein sequence ID" value="MPC48536.1"/>
    <property type="molecule type" value="Genomic_DNA"/>
</dbReference>
<gene>
    <name evidence="1" type="ORF">E2C01_042309</name>
</gene>
<accession>A0A5B7FSQ7</accession>
<name>A0A5B7FSQ7_PORTR</name>
<dbReference type="AlphaFoldDB" id="A0A5B7FSQ7"/>